<sequence length="613" mass="67099">MSVDLPGGQLLPVRQLKVFFQFSFSVPVDFGAKLLIPWLERLDTGTGGGVHGDEIEGQTAELDWLRGCLSVAYALLHAVRMPVFDPPAILSGPLSTASGALSVRVALPLVDQMPRSVYDQALKLAFRLCDWAVRQTPDAANFARFDATCQKDFILPFSRLMPGKSTFYLLRTAYRLNIPFIHFGNGVFQLGWGNRARRIDRSITDADSFLGSKLAQDKAVTAGLLRLAGLPAAEHRQVVSEAAALDAARFLGWPVVVKPVDRDRGEAVTVNVTEEATLKDAFERALRSSRSRRVLVERCVAGVCHRLFVAHGRLLYAVKRLPLTVTGDGCSSIVELVQRRCEDEQRRASWLRSEIRPLDALARAAIQAAGYTETSIVPAGVLIPLRNIESTAFGGTNEDVTTLVHPENIRVALAATELFNLRVAGIDLMTTDIAVPWHENGAIINEVNFAPLLGARDVSAASLQPFLQDLLGGDGLIPVEVYVGGEAAFKAARARQLRLARGGRKCHLCSQDQVLTPEGTHWPLPLNSLYRRVRALVLSSEVEALVVVVHNDEFLTTGLPLESVRRVVWVDDALTCCDAAALSLAPGRSVELEQLMIGWGKRFQRQSDARRAD</sequence>
<dbReference type="InterPro" id="IPR011761">
    <property type="entry name" value="ATP-grasp"/>
</dbReference>
<dbReference type="RefSeq" id="WP_092080629.1">
    <property type="nucleotide sequence ID" value="NZ_FNAQ01000024.1"/>
</dbReference>
<evidence type="ECO:0000256" key="1">
    <source>
        <dbReference type="PROSITE-ProRule" id="PRU00409"/>
    </source>
</evidence>
<organism evidence="3 4">
    <name type="scientific">Desulfuromonas thiophila</name>
    <dbReference type="NCBI Taxonomy" id="57664"/>
    <lineage>
        <taxon>Bacteria</taxon>
        <taxon>Pseudomonadati</taxon>
        <taxon>Thermodesulfobacteriota</taxon>
        <taxon>Desulfuromonadia</taxon>
        <taxon>Desulfuromonadales</taxon>
        <taxon>Desulfuromonadaceae</taxon>
        <taxon>Desulfuromonas</taxon>
    </lineage>
</organism>
<evidence type="ECO:0000313" key="4">
    <source>
        <dbReference type="Proteomes" id="UP000243205"/>
    </source>
</evidence>
<dbReference type="PROSITE" id="PS50975">
    <property type="entry name" value="ATP_GRASP"/>
    <property type="match status" value="1"/>
</dbReference>
<feature type="domain" description="ATP-grasp" evidence="2">
    <location>
        <begin position="222"/>
        <end position="437"/>
    </location>
</feature>
<protein>
    <submittedName>
        <fullName evidence="3">Cyanophycin synthetase</fullName>
    </submittedName>
</protein>
<evidence type="ECO:0000313" key="3">
    <source>
        <dbReference type="EMBL" id="SDE68073.1"/>
    </source>
</evidence>
<keyword evidence="4" id="KW-1185">Reference proteome</keyword>
<dbReference type="GO" id="GO:0005524">
    <property type="term" value="F:ATP binding"/>
    <property type="evidence" value="ECO:0007669"/>
    <property type="project" value="UniProtKB-UniRule"/>
</dbReference>
<dbReference type="Proteomes" id="UP000243205">
    <property type="component" value="Unassembled WGS sequence"/>
</dbReference>
<keyword evidence="1" id="KW-0547">Nucleotide-binding</keyword>
<dbReference type="OrthoDB" id="9803907at2"/>
<reference evidence="4" key="1">
    <citation type="submission" date="2016-10" db="EMBL/GenBank/DDBJ databases">
        <authorList>
            <person name="Varghese N."/>
            <person name="Submissions S."/>
        </authorList>
    </citation>
    <scope>NUCLEOTIDE SEQUENCE [LARGE SCALE GENOMIC DNA]</scope>
    <source>
        <strain evidence="4">DSM 8987</strain>
    </source>
</reference>
<gene>
    <name evidence="3" type="ORF">SAMN05661003_12412</name>
</gene>
<name>A0A1G7EWK2_9BACT</name>
<dbReference type="GO" id="GO:0046872">
    <property type="term" value="F:metal ion binding"/>
    <property type="evidence" value="ECO:0007669"/>
    <property type="project" value="InterPro"/>
</dbReference>
<dbReference type="STRING" id="57664.SAMN05661003_12412"/>
<dbReference type="EMBL" id="FNAQ01000024">
    <property type="protein sequence ID" value="SDE68073.1"/>
    <property type="molecule type" value="Genomic_DNA"/>
</dbReference>
<dbReference type="SUPFAM" id="SSF56059">
    <property type="entry name" value="Glutathione synthetase ATP-binding domain-like"/>
    <property type="match status" value="1"/>
</dbReference>
<evidence type="ECO:0000259" key="2">
    <source>
        <dbReference type="PROSITE" id="PS50975"/>
    </source>
</evidence>
<accession>A0A1G7EWK2</accession>
<keyword evidence="1" id="KW-0067">ATP-binding</keyword>
<dbReference type="Gene3D" id="3.30.470.20">
    <property type="entry name" value="ATP-grasp fold, B domain"/>
    <property type="match status" value="2"/>
</dbReference>
<proteinExistence type="predicted"/>
<dbReference type="AlphaFoldDB" id="A0A1G7EWK2"/>